<evidence type="ECO:0000259" key="1">
    <source>
        <dbReference type="PROSITE" id="PS51186"/>
    </source>
</evidence>
<dbReference type="InterPro" id="IPR000182">
    <property type="entry name" value="GNAT_dom"/>
</dbReference>
<gene>
    <name evidence="3" type="ORF">HAU20_09680</name>
    <name evidence="2" type="ORF">HAU43_01755</name>
</gene>
<evidence type="ECO:0000313" key="3">
    <source>
        <dbReference type="EMBL" id="MBJ7639642.1"/>
    </source>
</evidence>
<dbReference type="GeneID" id="57978796"/>
<dbReference type="SUPFAM" id="SSF55729">
    <property type="entry name" value="Acyl-CoA N-acyltransferases (Nat)"/>
    <property type="match status" value="1"/>
</dbReference>
<dbReference type="InterPro" id="IPR016181">
    <property type="entry name" value="Acyl_CoA_acyltransferase"/>
</dbReference>
<dbReference type="PROSITE" id="PS51186">
    <property type="entry name" value="GNAT"/>
    <property type="match status" value="1"/>
</dbReference>
<dbReference type="EMBL" id="JAAOCP010000013">
    <property type="protein sequence ID" value="MBJ7639642.1"/>
    <property type="molecule type" value="Genomic_DNA"/>
</dbReference>
<dbReference type="GO" id="GO:0016747">
    <property type="term" value="F:acyltransferase activity, transferring groups other than amino-acyl groups"/>
    <property type="evidence" value="ECO:0007669"/>
    <property type="project" value="InterPro"/>
</dbReference>
<dbReference type="EMBL" id="JAAOCX010000002">
    <property type="protein sequence ID" value="MBJ7631830.1"/>
    <property type="molecule type" value="Genomic_DNA"/>
</dbReference>
<evidence type="ECO:0000313" key="2">
    <source>
        <dbReference type="EMBL" id="MBJ7631830.1"/>
    </source>
</evidence>
<dbReference type="Pfam" id="PF13508">
    <property type="entry name" value="Acetyltransf_7"/>
    <property type="match status" value="1"/>
</dbReference>
<dbReference type="RefSeq" id="WP_135387934.1">
    <property type="nucleotide sequence ID" value="NZ_ALXH01000043.1"/>
</dbReference>
<proteinExistence type="predicted"/>
<dbReference type="Gene3D" id="3.40.630.30">
    <property type="match status" value="1"/>
</dbReference>
<protein>
    <submittedName>
        <fullName evidence="3">GNAT family N-acetyltransferase</fullName>
    </submittedName>
</protein>
<dbReference type="AlphaFoldDB" id="A0A4Z0RLV2"/>
<organism evidence="3 4">
    <name type="scientific">Weissella confusa</name>
    <name type="common">Lactobacillus confusus</name>
    <dbReference type="NCBI Taxonomy" id="1583"/>
    <lineage>
        <taxon>Bacteria</taxon>
        <taxon>Bacillati</taxon>
        <taxon>Bacillota</taxon>
        <taxon>Bacilli</taxon>
        <taxon>Lactobacillales</taxon>
        <taxon>Lactobacillaceae</taxon>
        <taxon>Weissella</taxon>
    </lineage>
</organism>
<accession>A0A4Z0RLV2</accession>
<feature type="domain" description="N-acetyltransferase" evidence="1">
    <location>
        <begin position="2"/>
        <end position="163"/>
    </location>
</feature>
<name>A0A4Z0RLV2_WEICO</name>
<evidence type="ECO:0000313" key="4">
    <source>
        <dbReference type="Proteomes" id="UP000728106"/>
    </source>
</evidence>
<reference evidence="3" key="1">
    <citation type="submission" date="2020-02" db="EMBL/GenBank/DDBJ databases">
        <authorList>
            <person name="Fontana A."/>
            <person name="Patrone V."/>
            <person name="Morelli L."/>
        </authorList>
    </citation>
    <scope>NUCLEOTIDE SEQUENCE</scope>
    <source>
        <strain evidence="2">CCUG 30943</strain>
        <strain evidence="3">CCUG 43002</strain>
    </source>
</reference>
<reference evidence="3 4" key="2">
    <citation type="journal article" date="2021" name="Int. J. Food Microbiol.">
        <title>Safety demonstration of a microbial species for use in the food chain: Weissella confusa.</title>
        <authorList>
            <person name="Bourdichon F."/>
            <person name="Patrone V."/>
            <person name="Fontana A."/>
            <person name="Milani G."/>
            <person name="Morelli L."/>
        </authorList>
    </citation>
    <scope>NUCLEOTIDE SEQUENCE [LARGE SCALE GENOMIC DNA]</scope>
    <source>
        <strain evidence="2">CCUG 30943</strain>
        <strain evidence="3 4">CCUG 43002</strain>
    </source>
</reference>
<dbReference type="CDD" id="cd04301">
    <property type="entry name" value="NAT_SF"/>
    <property type="match status" value="1"/>
</dbReference>
<sequence length="180" mass="21002">MLQKKRVTPTLPDYQSVVKMYHEAFPASEQLPLWYLQFLTLQKAISFLAYYDDDQIVGMIYTTKTQNTIFVLYLATNARIRSRGYGTKILQQLIRENPNQKIVLNIEPQDVSADNADQRAKRLRFYQKNGFKQTGYVIEDSNQEFDILSTSNHFSIVDYKRAVKKLSFGFQKVTVNPKEN</sequence>
<dbReference type="Proteomes" id="UP000728106">
    <property type="component" value="Unassembled WGS sequence"/>
</dbReference>
<keyword evidence="4" id="KW-1185">Reference proteome</keyword>
<comment type="caution">
    <text evidence="3">The sequence shown here is derived from an EMBL/GenBank/DDBJ whole genome shotgun (WGS) entry which is preliminary data.</text>
</comment>
<dbReference type="Proteomes" id="UP000808038">
    <property type="component" value="Unassembled WGS sequence"/>
</dbReference>